<feature type="transmembrane region" description="Helical" evidence="1">
    <location>
        <begin position="319"/>
        <end position="336"/>
    </location>
</feature>
<feature type="transmembrane region" description="Helical" evidence="1">
    <location>
        <begin position="83"/>
        <end position="102"/>
    </location>
</feature>
<feature type="transmembrane region" description="Helical" evidence="1">
    <location>
        <begin position="196"/>
        <end position="218"/>
    </location>
</feature>
<feature type="transmembrane region" description="Helical" evidence="1">
    <location>
        <begin position="251"/>
        <end position="272"/>
    </location>
</feature>
<dbReference type="Pfam" id="PF01757">
    <property type="entry name" value="Acyl_transf_3"/>
    <property type="match status" value="1"/>
</dbReference>
<feature type="transmembrane region" description="Helical" evidence="1">
    <location>
        <begin position="225"/>
        <end position="245"/>
    </location>
</feature>
<feature type="domain" description="SGNH" evidence="3">
    <location>
        <begin position="409"/>
        <end position="619"/>
    </location>
</feature>
<dbReference type="GO" id="GO:0016020">
    <property type="term" value="C:membrane"/>
    <property type="evidence" value="ECO:0007669"/>
    <property type="project" value="TreeGrafter"/>
</dbReference>
<feature type="transmembrane region" description="Helical" evidence="1">
    <location>
        <begin position="46"/>
        <end position="63"/>
    </location>
</feature>
<dbReference type="RefSeq" id="WP_253968460.1">
    <property type="nucleotide sequence ID" value="NZ_JAMFTH010000004.1"/>
</dbReference>
<evidence type="ECO:0000313" key="5">
    <source>
        <dbReference type="Proteomes" id="UP001139319"/>
    </source>
</evidence>
<feature type="transmembrane region" description="Helical" evidence="1">
    <location>
        <begin position="351"/>
        <end position="372"/>
    </location>
</feature>
<accession>A0A9X2I109</accession>
<feature type="domain" description="Acyltransferase 3" evidence="2">
    <location>
        <begin position="18"/>
        <end position="329"/>
    </location>
</feature>
<gene>
    <name evidence="4" type="ORF">M6D89_12730</name>
</gene>
<comment type="caution">
    <text evidence="4">The sequence shown here is derived from an EMBL/GenBank/DDBJ whole genome shotgun (WGS) entry which is preliminary data.</text>
</comment>
<evidence type="ECO:0000313" key="4">
    <source>
        <dbReference type="EMBL" id="MCP8900166.1"/>
    </source>
</evidence>
<dbReference type="PANTHER" id="PTHR23028">
    <property type="entry name" value="ACETYLTRANSFERASE"/>
    <property type="match status" value="1"/>
</dbReference>
<feature type="transmembrane region" description="Helical" evidence="1">
    <location>
        <begin position="171"/>
        <end position="190"/>
    </location>
</feature>
<evidence type="ECO:0000259" key="2">
    <source>
        <dbReference type="Pfam" id="PF01757"/>
    </source>
</evidence>
<keyword evidence="1" id="KW-1133">Transmembrane helix</keyword>
<keyword evidence="1" id="KW-0812">Transmembrane</keyword>
<reference evidence="4" key="2">
    <citation type="submission" date="2023-01" db="EMBL/GenBank/DDBJ databases">
        <title>Gilvimarinus xylanilyticus HB14 isolated from Caulerpa lentillifera aquaculture base in Hainan, China.</title>
        <authorList>
            <person name="Zhang Y.-J."/>
        </authorList>
    </citation>
    <scope>NUCLEOTIDE SEQUENCE</scope>
    <source>
        <strain evidence="4">HB14</strain>
    </source>
</reference>
<feature type="transmembrane region" description="Helical" evidence="1">
    <location>
        <begin position="145"/>
        <end position="164"/>
    </location>
</feature>
<dbReference type="GO" id="GO:0009103">
    <property type="term" value="P:lipopolysaccharide biosynthetic process"/>
    <property type="evidence" value="ECO:0007669"/>
    <property type="project" value="TreeGrafter"/>
</dbReference>
<feature type="transmembrane region" description="Helical" evidence="1">
    <location>
        <begin position="279"/>
        <end position="299"/>
    </location>
</feature>
<dbReference type="InterPro" id="IPR002656">
    <property type="entry name" value="Acyl_transf_3_dom"/>
</dbReference>
<reference evidence="4" key="1">
    <citation type="submission" date="2022-05" db="EMBL/GenBank/DDBJ databases">
        <authorList>
            <person name="Sun H.-N."/>
        </authorList>
    </citation>
    <scope>NUCLEOTIDE SEQUENCE</scope>
    <source>
        <strain evidence="4">HB14</strain>
    </source>
</reference>
<evidence type="ECO:0000259" key="3">
    <source>
        <dbReference type="Pfam" id="PF19040"/>
    </source>
</evidence>
<dbReference type="InterPro" id="IPR043968">
    <property type="entry name" value="SGNH"/>
</dbReference>
<dbReference type="PANTHER" id="PTHR23028:SF53">
    <property type="entry name" value="ACYL_TRANSF_3 DOMAIN-CONTAINING PROTEIN"/>
    <property type="match status" value="1"/>
</dbReference>
<evidence type="ECO:0000256" key="1">
    <source>
        <dbReference type="SAM" id="Phobius"/>
    </source>
</evidence>
<dbReference type="InterPro" id="IPR050879">
    <property type="entry name" value="Acyltransferase_3"/>
</dbReference>
<keyword evidence="5" id="KW-1185">Reference proteome</keyword>
<protein>
    <submittedName>
        <fullName evidence="4">Acyltransferase</fullName>
    </submittedName>
</protein>
<name>A0A9X2I109_9GAMM</name>
<proteinExistence type="predicted"/>
<organism evidence="4 5">
    <name type="scientific">Gilvimarinus xylanilyticus</name>
    <dbReference type="NCBI Taxonomy" id="2944139"/>
    <lineage>
        <taxon>Bacteria</taxon>
        <taxon>Pseudomonadati</taxon>
        <taxon>Pseudomonadota</taxon>
        <taxon>Gammaproteobacteria</taxon>
        <taxon>Cellvibrionales</taxon>
        <taxon>Cellvibrionaceae</taxon>
        <taxon>Gilvimarinus</taxon>
    </lineage>
</organism>
<dbReference type="AlphaFoldDB" id="A0A9X2I109"/>
<keyword evidence="4" id="KW-0012">Acyltransferase</keyword>
<dbReference type="Proteomes" id="UP001139319">
    <property type="component" value="Unassembled WGS sequence"/>
</dbReference>
<dbReference type="GO" id="GO:0016747">
    <property type="term" value="F:acyltransferase activity, transferring groups other than amino-acyl groups"/>
    <property type="evidence" value="ECO:0007669"/>
    <property type="project" value="InterPro"/>
</dbReference>
<keyword evidence="1" id="KW-0472">Membrane</keyword>
<dbReference type="Pfam" id="PF19040">
    <property type="entry name" value="SGNH"/>
    <property type="match status" value="1"/>
</dbReference>
<keyword evidence="4" id="KW-0808">Transferase</keyword>
<dbReference type="EMBL" id="JAMFTH010000004">
    <property type="protein sequence ID" value="MCP8900166.1"/>
    <property type="molecule type" value="Genomic_DNA"/>
</dbReference>
<sequence length="633" mass="71559">MNSQVTAPSAKQPYFPHIDGLRAIAVLSVILFHLEFVLFSGGFIGVDVFFVISGYLITAHIRTAVTQGYFSFKWFYAKRARRLLPAMLLTLVATLVVAWFVLPASNLERLAKENIFALFSVSNVLFWSESGYFDTASTLKPLLHTWSLSVEEQFYLFWPLLLCFVKKERSVFLLLVGLGLISLVAAQLWVEQHPELVFYMMPFRITEFAFGGVLVWLVGKGTVKALLGEVLTFLGLVAVIVPVFMFDESTLFPGVMAVIPCVGTALVIAYGGQARVAALLRWSPIVYIGLISYSLYLNHWPLIVIYKHVAHQFAVADKLWLLAASAALAVVMYHFVETPFRRKTTIISKRFFAPLATGTALAVLGASVWTLVQDGFPERHARTQLLESDIEAGKQRRFQLVSADCRERGWSECKMPSANREQNVLIIGDSHTVDAYNILRTAYPERYYVNKSLGGCPPTVGGTLYDIWAGWSKLQECDQLNQERLAPEFLRQFDTVVIAVYWGRYQPEHLSETLRYLEKEADLDVVVFGNFLALHKPMPDLFNLGVDPREAPDTVKSFALFEDKLQALSSQQPYRFVSKQLLLCADEDLRSCQMDYSGELFSYDDHHMSYEAAVKAGQVLRERAPTWDDFLQH</sequence>